<evidence type="ECO:0000256" key="5">
    <source>
        <dbReference type="ARBA" id="ARBA00022723"/>
    </source>
</evidence>
<keyword evidence="7 11" id="KW-0862">Zinc</keyword>
<sequence>LPQGCNDDNTLKITISYSTTKFCSAIQWQSPSQTAGKQYPYLFTQCQAIHARALVPCQDRPGVKMSYTATVTVPQWATCVMSAVLKNTDILIEEKKVRYSWDQPVPISSYLLAMAVGQLSKRDISKRCAIWSEPSVVEAAAFEFSETEEFLCAAEAITGMDYVWGRYDLLCLPPSFPYGGMENPCLTFVTPTLLAGDRSLADVVAHEIAHSWTGNLVTNATWDHFWLNEGWTTWLQRKIMARMKNNPKFLDFDAIQGRKALADTVKEIAPENTCMVLDIGDKDPDDSYSKVSYEKGFTFILYMERLVGTPEFEKFFQAYIVKFASKTLTSDDFKDFFLQHFAGNQKINEIDWETWFYKQGMPPVLPPLDQSMAKASTDLADKWIDVDRGNKQDPPSTNELSAWSSGQTTCFLDALQDKTVDKPLQISTLEAMNRLYHLSESRNSEIIFRYCQFAIASEDERVVPITVRFITSQGRMKYVRPLYRSLYKSKIGKDIAVETFLKYKDIYHPIATKMIAIDL</sequence>
<comment type="similarity">
    <text evidence="2">Belongs to the peptidase M1 family.</text>
</comment>
<keyword evidence="4" id="KW-0645">Protease</keyword>
<protein>
    <submittedName>
        <fullName evidence="13">Leukotriene A-4 hydrolase</fullName>
    </submittedName>
</protein>
<dbReference type="SUPFAM" id="SSF55486">
    <property type="entry name" value="Metalloproteases ('zincins'), catalytic domain"/>
    <property type="match status" value="1"/>
</dbReference>
<keyword evidence="8" id="KW-0482">Metalloprotease</keyword>
<evidence type="ECO:0000313" key="13">
    <source>
        <dbReference type="EMBL" id="OEU09383.1"/>
    </source>
</evidence>
<dbReference type="Proteomes" id="UP000095751">
    <property type="component" value="Unassembled WGS sequence"/>
</dbReference>
<dbReference type="EMBL" id="KV784375">
    <property type="protein sequence ID" value="OEU09383.1"/>
    <property type="molecule type" value="Genomic_DNA"/>
</dbReference>
<evidence type="ECO:0000256" key="4">
    <source>
        <dbReference type="ARBA" id="ARBA00022670"/>
    </source>
</evidence>
<evidence type="ECO:0000313" key="14">
    <source>
        <dbReference type="Proteomes" id="UP000095751"/>
    </source>
</evidence>
<dbReference type="SUPFAM" id="SSF48371">
    <property type="entry name" value="ARM repeat"/>
    <property type="match status" value="1"/>
</dbReference>
<dbReference type="InterPro" id="IPR027268">
    <property type="entry name" value="Peptidase_M4/M1_CTD_sf"/>
</dbReference>
<dbReference type="CDD" id="cd09599">
    <property type="entry name" value="M1_LTA4H"/>
    <property type="match status" value="1"/>
</dbReference>
<evidence type="ECO:0000256" key="7">
    <source>
        <dbReference type="ARBA" id="ARBA00022833"/>
    </source>
</evidence>
<dbReference type="Pfam" id="PF01433">
    <property type="entry name" value="Peptidase_M1"/>
    <property type="match status" value="1"/>
</dbReference>
<dbReference type="InParanoid" id="A0A1E7EV22"/>
<feature type="binding site" evidence="10">
    <location>
        <begin position="45"/>
        <end position="47"/>
    </location>
    <ligand>
        <name>a peptide</name>
        <dbReference type="ChEBI" id="CHEBI:60466"/>
    </ligand>
</feature>
<gene>
    <name evidence="13" type="ORF">FRACYDRAFT_157190</name>
</gene>
<feature type="non-terminal residue" evidence="13">
    <location>
        <position position="519"/>
    </location>
</feature>
<evidence type="ECO:0000259" key="12">
    <source>
        <dbReference type="SMART" id="SM01263"/>
    </source>
</evidence>
<evidence type="ECO:0000256" key="9">
    <source>
        <dbReference type="PIRSR" id="PIRSR634015-1"/>
    </source>
</evidence>
<dbReference type="InterPro" id="IPR038502">
    <property type="entry name" value="M1_LTA-4_hydro/amino_C_sf"/>
</dbReference>
<keyword evidence="6 13" id="KW-0378">Hydrolase</keyword>
<keyword evidence="3" id="KW-0963">Cytoplasm</keyword>
<evidence type="ECO:0000256" key="1">
    <source>
        <dbReference type="ARBA" id="ARBA00004496"/>
    </source>
</evidence>
<evidence type="ECO:0000256" key="8">
    <source>
        <dbReference type="ARBA" id="ARBA00023049"/>
    </source>
</evidence>
<dbReference type="SUPFAM" id="SSF63737">
    <property type="entry name" value="Leukotriene A4 hydrolase N-terminal domain"/>
    <property type="match status" value="1"/>
</dbReference>
<dbReference type="InterPro" id="IPR042097">
    <property type="entry name" value="Aminopeptidase_N-like_N_sf"/>
</dbReference>
<dbReference type="Gene3D" id="1.10.390.10">
    <property type="entry name" value="Neutral Protease Domain 2"/>
    <property type="match status" value="1"/>
</dbReference>
<feature type="binding site" evidence="11">
    <location>
        <position position="206"/>
    </location>
    <ligand>
        <name>Zn(2+)</name>
        <dbReference type="ChEBI" id="CHEBI:29105"/>
        <note>catalytic</note>
    </ligand>
</feature>
<organism evidence="13 14">
    <name type="scientific">Fragilariopsis cylindrus CCMP1102</name>
    <dbReference type="NCBI Taxonomy" id="635003"/>
    <lineage>
        <taxon>Eukaryota</taxon>
        <taxon>Sar</taxon>
        <taxon>Stramenopiles</taxon>
        <taxon>Ochrophyta</taxon>
        <taxon>Bacillariophyta</taxon>
        <taxon>Bacillariophyceae</taxon>
        <taxon>Bacillariophycidae</taxon>
        <taxon>Bacillariales</taxon>
        <taxon>Bacillariaceae</taxon>
        <taxon>Fragilariopsis</taxon>
    </lineage>
</organism>
<dbReference type="Pfam" id="PF09127">
    <property type="entry name" value="Leuk-A4-hydro_C"/>
    <property type="match status" value="1"/>
</dbReference>
<keyword evidence="14" id="KW-1185">Reference proteome</keyword>
<feature type="binding site" evidence="11">
    <location>
        <position position="210"/>
    </location>
    <ligand>
        <name>Zn(2+)</name>
        <dbReference type="ChEBI" id="CHEBI:29105"/>
        <note>catalytic</note>
    </ligand>
</feature>
<evidence type="ECO:0000256" key="6">
    <source>
        <dbReference type="ARBA" id="ARBA00022801"/>
    </source>
</evidence>
<keyword evidence="5 11" id="KW-0479">Metal-binding</keyword>
<dbReference type="PANTHER" id="PTHR45726">
    <property type="entry name" value="LEUKOTRIENE A-4 HYDROLASE"/>
    <property type="match status" value="1"/>
</dbReference>
<feature type="active site" description="Proton acceptor" evidence="9">
    <location>
        <position position="207"/>
    </location>
</feature>
<dbReference type="GO" id="GO:0006508">
    <property type="term" value="P:proteolysis"/>
    <property type="evidence" value="ECO:0007669"/>
    <property type="project" value="UniProtKB-KW"/>
</dbReference>
<dbReference type="AlphaFoldDB" id="A0A1E7EV22"/>
<dbReference type="GO" id="GO:0070006">
    <property type="term" value="F:metalloaminopeptidase activity"/>
    <property type="evidence" value="ECO:0007669"/>
    <property type="project" value="UniProtKB-ARBA"/>
</dbReference>
<comment type="cofactor">
    <cofactor evidence="11">
        <name>Zn(2+)</name>
        <dbReference type="ChEBI" id="CHEBI:29105"/>
    </cofactor>
    <text evidence="11">Binds 1 zinc ion per subunit.</text>
</comment>
<evidence type="ECO:0000256" key="10">
    <source>
        <dbReference type="PIRSR" id="PIRSR634015-2"/>
    </source>
</evidence>
<dbReference type="GO" id="GO:0005829">
    <property type="term" value="C:cytosol"/>
    <property type="evidence" value="ECO:0007669"/>
    <property type="project" value="TreeGrafter"/>
</dbReference>
<dbReference type="SMART" id="SM01263">
    <property type="entry name" value="Leuk-A4-hydro_C"/>
    <property type="match status" value="1"/>
</dbReference>
<dbReference type="GO" id="GO:0008270">
    <property type="term" value="F:zinc ion binding"/>
    <property type="evidence" value="ECO:0007669"/>
    <property type="project" value="InterPro"/>
</dbReference>
<evidence type="ECO:0000256" key="11">
    <source>
        <dbReference type="PIRSR" id="PIRSR634015-3"/>
    </source>
</evidence>
<evidence type="ECO:0000256" key="3">
    <source>
        <dbReference type="ARBA" id="ARBA00022490"/>
    </source>
</evidence>
<reference evidence="13 14" key="1">
    <citation type="submission" date="2016-09" db="EMBL/GenBank/DDBJ databases">
        <title>Extensive genetic diversity and differential bi-allelic expression allows diatom success in the polar Southern Ocean.</title>
        <authorList>
            <consortium name="DOE Joint Genome Institute"/>
            <person name="Mock T."/>
            <person name="Otillar R.P."/>
            <person name="Strauss J."/>
            <person name="Dupont C."/>
            <person name="Frickenhaus S."/>
            <person name="Maumus F."/>
            <person name="Mcmullan M."/>
            <person name="Sanges R."/>
            <person name="Schmutz J."/>
            <person name="Toseland A."/>
            <person name="Valas R."/>
            <person name="Veluchamy A."/>
            <person name="Ward B.J."/>
            <person name="Allen A."/>
            <person name="Barry K."/>
            <person name="Falciatore A."/>
            <person name="Ferrante M."/>
            <person name="Fortunato A.E."/>
            <person name="Gloeckner G."/>
            <person name="Gruber A."/>
            <person name="Hipkin R."/>
            <person name="Janech M."/>
            <person name="Kroth P."/>
            <person name="Leese F."/>
            <person name="Lindquist E."/>
            <person name="Lyon B.R."/>
            <person name="Martin J."/>
            <person name="Mayer C."/>
            <person name="Parker M."/>
            <person name="Quesneville H."/>
            <person name="Raymond J."/>
            <person name="Uhlig C."/>
            <person name="Valentin K.U."/>
            <person name="Worden A.Z."/>
            <person name="Armbrust E.V."/>
            <person name="Bowler C."/>
            <person name="Green B."/>
            <person name="Moulton V."/>
            <person name="Van Oosterhout C."/>
            <person name="Grigoriev I."/>
        </authorList>
    </citation>
    <scope>NUCLEOTIDE SEQUENCE [LARGE SCALE GENOMIC DNA]</scope>
    <source>
        <strain evidence="13 14">CCMP1102</strain>
    </source>
</reference>
<feature type="binding site" evidence="10">
    <location>
        <begin position="475"/>
        <end position="477"/>
    </location>
    <ligand>
        <name>a peptide</name>
        <dbReference type="ChEBI" id="CHEBI:60466"/>
    </ligand>
</feature>
<dbReference type="Gene3D" id="2.60.40.1730">
    <property type="entry name" value="tricorn interacting facor f3 domain"/>
    <property type="match status" value="1"/>
</dbReference>
<comment type="subcellular location">
    <subcellularLocation>
        <location evidence="1">Cytoplasm</location>
    </subcellularLocation>
</comment>
<dbReference type="Gene3D" id="3.30.2010.30">
    <property type="match status" value="1"/>
</dbReference>
<dbReference type="FunFam" id="3.30.2010.30:FF:000001">
    <property type="entry name" value="Leukotriene A(4) hydrolase"/>
    <property type="match status" value="1"/>
</dbReference>
<dbReference type="FunFam" id="1.10.390.10:FF:000003">
    <property type="entry name" value="Leukotriene A(4) hydrolase"/>
    <property type="match status" value="1"/>
</dbReference>
<dbReference type="InterPro" id="IPR049980">
    <property type="entry name" value="LTA4H_cat"/>
</dbReference>
<dbReference type="InterPro" id="IPR015211">
    <property type="entry name" value="Peptidase_M1_C"/>
</dbReference>
<feature type="binding site" evidence="11">
    <location>
        <position position="229"/>
    </location>
    <ligand>
        <name>Zn(2+)</name>
        <dbReference type="ChEBI" id="CHEBI:29105"/>
        <note>catalytic</note>
    </ligand>
</feature>
<dbReference type="PRINTS" id="PR00756">
    <property type="entry name" value="ALADIPTASE"/>
</dbReference>
<feature type="binding site" evidence="10">
    <location>
        <begin position="177"/>
        <end position="182"/>
    </location>
    <ligand>
        <name>a peptide</name>
        <dbReference type="ChEBI" id="CHEBI:60466"/>
    </ligand>
</feature>
<dbReference type="OrthoDB" id="79562at2759"/>
<feature type="non-terminal residue" evidence="13">
    <location>
        <position position="1"/>
    </location>
</feature>
<dbReference type="InterPro" id="IPR016024">
    <property type="entry name" value="ARM-type_fold"/>
</dbReference>
<evidence type="ECO:0000256" key="2">
    <source>
        <dbReference type="ARBA" id="ARBA00010136"/>
    </source>
</evidence>
<proteinExistence type="inferred from homology"/>
<dbReference type="Pfam" id="PF17900">
    <property type="entry name" value="Peptidase_M1_N"/>
    <property type="match status" value="1"/>
</dbReference>
<name>A0A1E7EV22_9STRA</name>
<dbReference type="Gene3D" id="1.25.40.320">
    <property type="entry name" value="Peptidase M1, leukotriene A4 hydrolase/aminopeptidase C-terminal domain"/>
    <property type="match status" value="1"/>
</dbReference>
<dbReference type="FunFam" id="1.25.40.320:FF:000001">
    <property type="entry name" value="Leukotriene A(4) hydrolase"/>
    <property type="match status" value="1"/>
</dbReference>
<accession>A0A1E7EV22</accession>
<dbReference type="InterPro" id="IPR034015">
    <property type="entry name" value="M1_LTA4H"/>
</dbReference>
<dbReference type="InterPro" id="IPR001930">
    <property type="entry name" value="Peptidase_M1"/>
</dbReference>
<dbReference type="InterPro" id="IPR045357">
    <property type="entry name" value="Aminopeptidase_N-like_N"/>
</dbReference>
<dbReference type="KEGG" id="fcy:FRACYDRAFT_157190"/>
<dbReference type="PANTHER" id="PTHR45726:SF3">
    <property type="entry name" value="LEUKOTRIENE A-4 HYDROLASE"/>
    <property type="match status" value="1"/>
</dbReference>
<feature type="active site" description="Proton donor" evidence="9">
    <location>
        <position position="293"/>
    </location>
</feature>
<dbReference type="InterPro" id="IPR014782">
    <property type="entry name" value="Peptidase_M1_dom"/>
</dbReference>
<feature type="domain" description="Peptidase M1 leukotriene A4 hydrolase/aminopeptidase C-terminal" evidence="12">
    <location>
        <begin position="371"/>
        <end position="519"/>
    </location>
</feature>